<evidence type="ECO:0000256" key="7">
    <source>
        <dbReference type="ARBA" id="ARBA00022989"/>
    </source>
</evidence>
<feature type="non-terminal residue" evidence="11">
    <location>
        <position position="1"/>
    </location>
</feature>
<comment type="subcellular location">
    <subcellularLocation>
        <location evidence="1 10">Golgi apparatus membrane</location>
        <topology evidence="1 10">Single-pass type II membrane protein</topology>
    </subcellularLocation>
</comment>
<dbReference type="GO" id="GO:0016758">
    <property type="term" value="F:hexosyltransferase activity"/>
    <property type="evidence" value="ECO:0007669"/>
    <property type="project" value="InterPro"/>
</dbReference>
<evidence type="ECO:0000313" key="11">
    <source>
        <dbReference type="EMBL" id="RCN34161.1"/>
    </source>
</evidence>
<keyword evidence="12" id="KW-1185">Reference proteome</keyword>
<organism evidence="11 12">
    <name type="scientific">Ancylostoma caninum</name>
    <name type="common">Dog hookworm</name>
    <dbReference type="NCBI Taxonomy" id="29170"/>
    <lineage>
        <taxon>Eukaryota</taxon>
        <taxon>Metazoa</taxon>
        <taxon>Ecdysozoa</taxon>
        <taxon>Nematoda</taxon>
        <taxon>Chromadorea</taxon>
        <taxon>Rhabditida</taxon>
        <taxon>Rhabditina</taxon>
        <taxon>Rhabditomorpha</taxon>
        <taxon>Strongyloidea</taxon>
        <taxon>Ancylostomatidae</taxon>
        <taxon>Ancylostomatinae</taxon>
        <taxon>Ancylostoma</taxon>
    </lineage>
</organism>
<dbReference type="GO" id="GO:0000139">
    <property type="term" value="C:Golgi membrane"/>
    <property type="evidence" value="ECO:0007669"/>
    <property type="project" value="UniProtKB-SubCell"/>
</dbReference>
<dbReference type="Gene3D" id="3.90.550.50">
    <property type="match status" value="1"/>
</dbReference>
<accession>A0A368FPK1</accession>
<dbReference type="EMBL" id="JOJR01000816">
    <property type="protein sequence ID" value="RCN34161.1"/>
    <property type="molecule type" value="Genomic_DNA"/>
</dbReference>
<evidence type="ECO:0000256" key="3">
    <source>
        <dbReference type="ARBA" id="ARBA00022676"/>
    </source>
</evidence>
<dbReference type="OrthoDB" id="6355886at2759"/>
<name>A0A368FPK1_ANCCA</name>
<evidence type="ECO:0000256" key="10">
    <source>
        <dbReference type="RuleBase" id="RU363063"/>
    </source>
</evidence>
<evidence type="ECO:0000313" key="12">
    <source>
        <dbReference type="Proteomes" id="UP000252519"/>
    </source>
</evidence>
<keyword evidence="8 10" id="KW-0333">Golgi apparatus</keyword>
<evidence type="ECO:0000256" key="1">
    <source>
        <dbReference type="ARBA" id="ARBA00004323"/>
    </source>
</evidence>
<dbReference type="EC" id="2.4.1.-" evidence="10"/>
<dbReference type="GO" id="GO:0006493">
    <property type="term" value="P:protein O-linked glycosylation"/>
    <property type="evidence" value="ECO:0007669"/>
    <property type="project" value="TreeGrafter"/>
</dbReference>
<keyword evidence="4 11" id="KW-0808">Transferase</keyword>
<dbReference type="Proteomes" id="UP000252519">
    <property type="component" value="Unassembled WGS sequence"/>
</dbReference>
<evidence type="ECO:0000256" key="5">
    <source>
        <dbReference type="ARBA" id="ARBA00022692"/>
    </source>
</evidence>
<dbReference type="AlphaFoldDB" id="A0A368FPK1"/>
<dbReference type="PANTHER" id="PTHR11214:SF364">
    <property type="entry name" value="HEXOSYLTRANSFERASE"/>
    <property type="match status" value="1"/>
</dbReference>
<keyword evidence="3 10" id="KW-0328">Glycosyltransferase</keyword>
<evidence type="ECO:0000256" key="8">
    <source>
        <dbReference type="ARBA" id="ARBA00023034"/>
    </source>
</evidence>
<dbReference type="STRING" id="29170.A0A368FPK1"/>
<proteinExistence type="inferred from homology"/>
<evidence type="ECO:0000256" key="9">
    <source>
        <dbReference type="ARBA" id="ARBA00023136"/>
    </source>
</evidence>
<keyword evidence="7" id="KW-1133">Transmembrane helix</keyword>
<reference evidence="11 12" key="1">
    <citation type="submission" date="2014-10" db="EMBL/GenBank/DDBJ databases">
        <title>Draft genome of the hookworm Ancylostoma caninum.</title>
        <authorList>
            <person name="Mitreva M."/>
        </authorList>
    </citation>
    <scope>NUCLEOTIDE SEQUENCE [LARGE SCALE GENOMIC DNA]</scope>
    <source>
        <strain evidence="11 12">Baltimore</strain>
    </source>
</reference>
<dbReference type="PANTHER" id="PTHR11214">
    <property type="entry name" value="BETA-1,3-N-ACETYLGLUCOSAMINYLTRANSFERASE"/>
    <property type="match status" value="1"/>
</dbReference>
<protein>
    <recommendedName>
        <fullName evidence="10">Hexosyltransferase</fullName>
        <ecNumber evidence="10">2.4.1.-</ecNumber>
    </recommendedName>
</protein>
<dbReference type="InterPro" id="IPR002659">
    <property type="entry name" value="Glyco_trans_31"/>
</dbReference>
<comment type="similarity">
    <text evidence="2 10">Belongs to the glycosyltransferase 31 family.</text>
</comment>
<keyword evidence="9" id="KW-0472">Membrane</keyword>
<dbReference type="Pfam" id="PF01762">
    <property type="entry name" value="Galactosyl_T"/>
    <property type="match status" value="1"/>
</dbReference>
<evidence type="ECO:0000256" key="6">
    <source>
        <dbReference type="ARBA" id="ARBA00022968"/>
    </source>
</evidence>
<evidence type="ECO:0000256" key="4">
    <source>
        <dbReference type="ARBA" id="ARBA00022679"/>
    </source>
</evidence>
<gene>
    <name evidence="11" type="ORF">ANCCAN_20003</name>
</gene>
<keyword evidence="6" id="KW-0735">Signal-anchor</keyword>
<sequence length="267" mass="30948">LQAYFQRLQLRSYTIVPNPGKCANVNFANVVHISVNDESGRNRWRATYGNPLLMQQFSYTLIFSVGLPSSPEHQEKLENESRMHGDILQANYMDTYRNLTLKQLAELRYVASSCQDIKAIIKLDDDVGWNVEKASQFINKSLSTNEICCSRRSDFKPLYKPGEKWTVTKEEWNLPTFPSHCVGMMYIASIAAIKRMLAVVHLQKFFWIDDVFITGVLTKASNITVRHLDAVNEEYKFPLDVNDGASFFSVYKKYFVYWFMVYNQKTI</sequence>
<comment type="caution">
    <text evidence="11">The sequence shown here is derived from an EMBL/GenBank/DDBJ whole genome shotgun (WGS) entry which is preliminary data.</text>
</comment>
<evidence type="ECO:0000256" key="2">
    <source>
        <dbReference type="ARBA" id="ARBA00008661"/>
    </source>
</evidence>
<keyword evidence="5" id="KW-0812">Transmembrane</keyword>